<evidence type="ECO:0000259" key="7">
    <source>
        <dbReference type="PROSITE" id="PS50850"/>
    </source>
</evidence>
<feature type="transmembrane region" description="Helical" evidence="6">
    <location>
        <begin position="401"/>
        <end position="420"/>
    </location>
</feature>
<evidence type="ECO:0000313" key="8">
    <source>
        <dbReference type="EMBL" id="KAF2168532.1"/>
    </source>
</evidence>
<feature type="transmembrane region" description="Helical" evidence="6">
    <location>
        <begin position="506"/>
        <end position="529"/>
    </location>
</feature>
<feature type="compositionally biased region" description="Low complexity" evidence="5">
    <location>
        <begin position="35"/>
        <end position="48"/>
    </location>
</feature>
<comment type="subcellular location">
    <subcellularLocation>
        <location evidence="1">Membrane</location>
        <topology evidence="1">Multi-pass membrane protein</topology>
    </subcellularLocation>
</comment>
<dbReference type="GO" id="GO:0016020">
    <property type="term" value="C:membrane"/>
    <property type="evidence" value="ECO:0007669"/>
    <property type="project" value="UniProtKB-SubCell"/>
</dbReference>
<dbReference type="SUPFAM" id="SSF103473">
    <property type="entry name" value="MFS general substrate transporter"/>
    <property type="match status" value="1"/>
</dbReference>
<feature type="compositionally biased region" description="Polar residues" evidence="5">
    <location>
        <begin position="49"/>
        <end position="58"/>
    </location>
</feature>
<accession>A0A6A6CRS7</accession>
<proteinExistence type="predicted"/>
<evidence type="ECO:0000256" key="4">
    <source>
        <dbReference type="ARBA" id="ARBA00023136"/>
    </source>
</evidence>
<dbReference type="Pfam" id="PF07690">
    <property type="entry name" value="MFS_1"/>
    <property type="match status" value="1"/>
</dbReference>
<feature type="transmembrane region" description="Helical" evidence="6">
    <location>
        <begin position="67"/>
        <end position="89"/>
    </location>
</feature>
<keyword evidence="2 6" id="KW-0812">Transmembrane</keyword>
<dbReference type="EMBL" id="ML993590">
    <property type="protein sequence ID" value="KAF2168532.1"/>
    <property type="molecule type" value="Genomic_DNA"/>
</dbReference>
<keyword evidence="4 6" id="KW-0472">Membrane</keyword>
<keyword evidence="3 6" id="KW-1133">Transmembrane helix</keyword>
<name>A0A6A6CRS7_ZASCE</name>
<gene>
    <name evidence="8" type="ORF">M409DRAFT_21282</name>
</gene>
<feature type="transmembrane region" description="Helical" evidence="6">
    <location>
        <begin position="264"/>
        <end position="284"/>
    </location>
</feature>
<dbReference type="InterPro" id="IPR020846">
    <property type="entry name" value="MFS_dom"/>
</dbReference>
<feature type="transmembrane region" description="Helical" evidence="6">
    <location>
        <begin position="463"/>
        <end position="486"/>
    </location>
</feature>
<dbReference type="OrthoDB" id="2130629at2759"/>
<dbReference type="GeneID" id="54559057"/>
<feature type="transmembrane region" description="Helical" evidence="6">
    <location>
        <begin position="109"/>
        <end position="128"/>
    </location>
</feature>
<feature type="transmembrane region" description="Helical" evidence="6">
    <location>
        <begin position="191"/>
        <end position="216"/>
    </location>
</feature>
<evidence type="ECO:0000256" key="2">
    <source>
        <dbReference type="ARBA" id="ARBA00022692"/>
    </source>
</evidence>
<feature type="transmembrane region" description="Helical" evidence="6">
    <location>
        <begin position="335"/>
        <end position="361"/>
    </location>
</feature>
<evidence type="ECO:0000256" key="5">
    <source>
        <dbReference type="SAM" id="MobiDB-lite"/>
    </source>
</evidence>
<feature type="transmembrane region" description="Helical" evidence="6">
    <location>
        <begin position="133"/>
        <end position="152"/>
    </location>
</feature>
<organism evidence="8 9">
    <name type="scientific">Zasmidium cellare ATCC 36951</name>
    <dbReference type="NCBI Taxonomy" id="1080233"/>
    <lineage>
        <taxon>Eukaryota</taxon>
        <taxon>Fungi</taxon>
        <taxon>Dikarya</taxon>
        <taxon>Ascomycota</taxon>
        <taxon>Pezizomycotina</taxon>
        <taxon>Dothideomycetes</taxon>
        <taxon>Dothideomycetidae</taxon>
        <taxon>Mycosphaerellales</taxon>
        <taxon>Mycosphaerellaceae</taxon>
        <taxon>Zasmidium</taxon>
    </lineage>
</organism>
<dbReference type="Gene3D" id="1.20.1720.10">
    <property type="entry name" value="Multidrug resistance protein D"/>
    <property type="match status" value="1"/>
</dbReference>
<feature type="transmembrane region" description="Helical" evidence="6">
    <location>
        <begin position="296"/>
        <end position="314"/>
    </location>
</feature>
<dbReference type="Gene3D" id="1.20.1250.20">
    <property type="entry name" value="MFS general substrate transporter like domains"/>
    <property type="match status" value="1"/>
</dbReference>
<dbReference type="InterPro" id="IPR036259">
    <property type="entry name" value="MFS_trans_sf"/>
</dbReference>
<evidence type="ECO:0000256" key="3">
    <source>
        <dbReference type="ARBA" id="ARBA00022989"/>
    </source>
</evidence>
<protein>
    <recommendedName>
        <fullName evidence="7">Major facilitator superfamily (MFS) profile domain-containing protein</fullName>
    </recommendedName>
</protein>
<dbReference type="RefSeq" id="XP_033669421.1">
    <property type="nucleotide sequence ID" value="XM_033805785.1"/>
</dbReference>
<dbReference type="InterPro" id="IPR011701">
    <property type="entry name" value="MFS"/>
</dbReference>
<dbReference type="GO" id="GO:0022857">
    <property type="term" value="F:transmembrane transporter activity"/>
    <property type="evidence" value="ECO:0007669"/>
    <property type="project" value="InterPro"/>
</dbReference>
<dbReference type="AlphaFoldDB" id="A0A6A6CRS7"/>
<reference evidence="8" key="1">
    <citation type="journal article" date="2020" name="Stud. Mycol.">
        <title>101 Dothideomycetes genomes: a test case for predicting lifestyles and emergence of pathogens.</title>
        <authorList>
            <person name="Haridas S."/>
            <person name="Albert R."/>
            <person name="Binder M."/>
            <person name="Bloem J."/>
            <person name="Labutti K."/>
            <person name="Salamov A."/>
            <person name="Andreopoulos B."/>
            <person name="Baker S."/>
            <person name="Barry K."/>
            <person name="Bills G."/>
            <person name="Bluhm B."/>
            <person name="Cannon C."/>
            <person name="Castanera R."/>
            <person name="Culley D."/>
            <person name="Daum C."/>
            <person name="Ezra D."/>
            <person name="Gonzalez J."/>
            <person name="Henrissat B."/>
            <person name="Kuo A."/>
            <person name="Liang C."/>
            <person name="Lipzen A."/>
            <person name="Lutzoni F."/>
            <person name="Magnuson J."/>
            <person name="Mondo S."/>
            <person name="Nolan M."/>
            <person name="Ohm R."/>
            <person name="Pangilinan J."/>
            <person name="Park H.-J."/>
            <person name="Ramirez L."/>
            <person name="Alfaro M."/>
            <person name="Sun H."/>
            <person name="Tritt A."/>
            <person name="Yoshinaga Y."/>
            <person name="Zwiers L.-H."/>
            <person name="Turgeon B."/>
            <person name="Goodwin S."/>
            <person name="Spatafora J."/>
            <person name="Crous P."/>
            <person name="Grigoriev I."/>
        </authorList>
    </citation>
    <scope>NUCLEOTIDE SEQUENCE</scope>
    <source>
        <strain evidence="8">ATCC 36951</strain>
    </source>
</reference>
<evidence type="ECO:0000256" key="6">
    <source>
        <dbReference type="SAM" id="Phobius"/>
    </source>
</evidence>
<sequence length="540" mass="57140">MATQTVLELEPLSNLTPIPKQPAPEITEAPGHTISGPASSSPSAPSTAEQEQSIPTRKLSPSRTWTVILQLSSINLISSFSNGLLAIGLPTIAADLSIPPNLLLWPNSVFYLTCGSCLLIAGSVADVLGPKRIFLPGCFLVGVFILVCGVARDGIELIMFRAMQGIATAMVLPSAVSIVSTNIEDGRPRNIGFASTFLAMPLGFAVGLVLGGVFVSNVGWRVGYYASGAVGMLIFGLGIWTLPGDERLGKWRDVGGRLQREVDWVGAVIASGSFAMVSYVLALLSANTANIKTATGIALLVISLVLVPAFVYWMHFQEKRGKPALIPNSMWKNSAFTSVCLMIMLSSSVNSCLEIFCSLFFQQVQHNSPLTAGLKVVPQVLTGALLNLLVGTFVNRTPIALAVLAGNILQAGSPLLMATINPSWPYWYSAFFAQLLAPLSVDILFTVGTIVVSNAFPAKTQALAGAVFNTFAQLGTSVGLCLMSVIQEGVERKAGGVREEERVMEGLRASFWAMFGMMGVACVVGAVGLRQVGSVGVKRD</sequence>
<dbReference type="PANTHER" id="PTHR42718">
    <property type="entry name" value="MAJOR FACILITATOR SUPERFAMILY MULTIDRUG TRANSPORTER MFSC"/>
    <property type="match status" value="1"/>
</dbReference>
<feature type="transmembrane region" description="Helical" evidence="6">
    <location>
        <begin position="222"/>
        <end position="243"/>
    </location>
</feature>
<feature type="region of interest" description="Disordered" evidence="5">
    <location>
        <begin position="1"/>
        <end position="58"/>
    </location>
</feature>
<dbReference type="PANTHER" id="PTHR42718:SF27">
    <property type="entry name" value="TRANSPORTER, PUTATIVE-RELATED"/>
    <property type="match status" value="1"/>
</dbReference>
<dbReference type="PROSITE" id="PS50850">
    <property type="entry name" value="MFS"/>
    <property type="match status" value="1"/>
</dbReference>
<keyword evidence="9" id="KW-1185">Reference proteome</keyword>
<feature type="transmembrane region" description="Helical" evidence="6">
    <location>
        <begin position="426"/>
        <end position="451"/>
    </location>
</feature>
<dbReference type="Proteomes" id="UP000799537">
    <property type="component" value="Unassembled WGS sequence"/>
</dbReference>
<evidence type="ECO:0000313" key="9">
    <source>
        <dbReference type="Proteomes" id="UP000799537"/>
    </source>
</evidence>
<feature type="domain" description="Major facilitator superfamily (MFS) profile" evidence="7">
    <location>
        <begin position="67"/>
        <end position="537"/>
    </location>
</feature>
<evidence type="ECO:0000256" key="1">
    <source>
        <dbReference type="ARBA" id="ARBA00004141"/>
    </source>
</evidence>